<comment type="caution">
    <text evidence="2">The sequence shown here is derived from an EMBL/GenBank/DDBJ whole genome shotgun (WGS) entry which is preliminary data.</text>
</comment>
<dbReference type="InterPro" id="IPR016040">
    <property type="entry name" value="NAD(P)-bd_dom"/>
</dbReference>
<reference evidence="2" key="1">
    <citation type="submission" date="2021-06" db="EMBL/GenBank/DDBJ databases">
        <title>Sequencing of actinobacteria type strains.</title>
        <authorList>
            <person name="Nguyen G.-S."/>
            <person name="Wentzel A."/>
        </authorList>
    </citation>
    <scope>NUCLEOTIDE SEQUENCE</scope>
    <source>
        <strain evidence="2">P38-E01</strain>
    </source>
</reference>
<dbReference type="Gene3D" id="3.90.25.10">
    <property type="entry name" value="UDP-galactose 4-epimerase, domain 1"/>
    <property type="match status" value="1"/>
</dbReference>
<dbReference type="InterPro" id="IPR036291">
    <property type="entry name" value="NAD(P)-bd_dom_sf"/>
</dbReference>
<sequence>MYTITGSTGHVGAVVAEELLKRGAPVRTVVRERAGGERPARLGAEAATADLGDREAFAEALRGSSGAFVLLPTVVTGGDVEHRALADSIAGAVSDSGVPHVVMLSSIGAELAEGTGPVRWLCHLENLLRGTGTVLSAIRSWHFQEKVETLLPAVLGAGVYPVFGDTVDVPTRMIATADIGRAAAGALLEPPTRSEVVDLEGPQYTEREVAEALESILGRRLEIVTIPRSGWVDSLVEAGLPRVFAQELTGLHDAEQQGILKFRGDRRHACTTGLEETLRRVLA</sequence>
<feature type="domain" description="NAD(P)-binding" evidence="1">
    <location>
        <begin position="6"/>
        <end position="111"/>
    </location>
</feature>
<evidence type="ECO:0000259" key="1">
    <source>
        <dbReference type="Pfam" id="PF13460"/>
    </source>
</evidence>
<dbReference type="AlphaFoldDB" id="A0A949JEC3"/>
<dbReference type="Gene3D" id="3.40.50.720">
    <property type="entry name" value="NAD(P)-binding Rossmann-like Domain"/>
    <property type="match status" value="1"/>
</dbReference>
<dbReference type="PANTHER" id="PTHR43162:SF1">
    <property type="entry name" value="PRESTALK A DIFFERENTIATION PROTEIN A"/>
    <property type="match status" value="1"/>
</dbReference>
<dbReference type="EMBL" id="JAELVF020000001">
    <property type="protein sequence ID" value="MBU7596924.1"/>
    <property type="molecule type" value="Genomic_DNA"/>
</dbReference>
<dbReference type="Pfam" id="PF13460">
    <property type="entry name" value="NAD_binding_10"/>
    <property type="match status" value="1"/>
</dbReference>
<accession>A0A949JEC3</accession>
<organism evidence="2 3">
    <name type="scientific">Streptomyces tardus</name>
    <dbReference type="NCBI Taxonomy" id="2780544"/>
    <lineage>
        <taxon>Bacteria</taxon>
        <taxon>Bacillati</taxon>
        <taxon>Actinomycetota</taxon>
        <taxon>Actinomycetes</taxon>
        <taxon>Kitasatosporales</taxon>
        <taxon>Streptomycetaceae</taxon>
        <taxon>Streptomyces</taxon>
    </lineage>
</organism>
<protein>
    <submittedName>
        <fullName evidence="2">NmrA family NAD(P)-binding protein</fullName>
    </submittedName>
</protein>
<evidence type="ECO:0000313" key="2">
    <source>
        <dbReference type="EMBL" id="MBU7596924.1"/>
    </source>
</evidence>
<evidence type="ECO:0000313" key="3">
    <source>
        <dbReference type="Proteomes" id="UP000694501"/>
    </source>
</evidence>
<dbReference type="RefSeq" id="WP_211039069.1">
    <property type="nucleotide sequence ID" value="NZ_JAELVF020000001.1"/>
</dbReference>
<name>A0A949JEC3_9ACTN</name>
<keyword evidence="3" id="KW-1185">Reference proteome</keyword>
<dbReference type="PANTHER" id="PTHR43162">
    <property type="match status" value="1"/>
</dbReference>
<dbReference type="InterPro" id="IPR051604">
    <property type="entry name" value="Ergot_Alk_Oxidoreductase"/>
</dbReference>
<dbReference type="Proteomes" id="UP000694501">
    <property type="component" value="Unassembled WGS sequence"/>
</dbReference>
<dbReference type="SUPFAM" id="SSF51735">
    <property type="entry name" value="NAD(P)-binding Rossmann-fold domains"/>
    <property type="match status" value="1"/>
</dbReference>
<gene>
    <name evidence="2" type="ORF">JGS22_004530</name>
</gene>
<proteinExistence type="predicted"/>